<evidence type="ECO:0000313" key="1">
    <source>
        <dbReference type="EMBL" id="OXA62586.1"/>
    </source>
</evidence>
<gene>
    <name evidence="1" type="ORF">Fcan01_00668</name>
</gene>
<accession>A0A226F0X3</accession>
<protein>
    <submittedName>
        <fullName evidence="1">Dual oxidase 1</fullName>
    </submittedName>
</protein>
<name>A0A226F0X3_FOLCA</name>
<sequence>MTSYFLIKTRFSSIDCADDGIEGAILGVGVTGSDTAWAEDGCEALVTGVLIIVFNEFLIGDGGCFIELSFQRSINQSLSTSLPAGYEPFCTPAAYHFVSIINQSLSTALPAGYEPFCTSSACHFVPIINQSLSISLPAGYEPFCTPSAYRQWCLSSFMKAGEEGGGEQGADQAKDLGNGKGTEVKEGAILQMGVGTEGVVVSEDSVVLVQD</sequence>
<comment type="caution">
    <text evidence="1">The sequence shown here is derived from an EMBL/GenBank/DDBJ whole genome shotgun (WGS) entry which is preliminary data.</text>
</comment>
<keyword evidence="2" id="KW-1185">Reference proteome</keyword>
<dbReference type="AlphaFoldDB" id="A0A226F0X3"/>
<dbReference type="Proteomes" id="UP000198287">
    <property type="component" value="Unassembled WGS sequence"/>
</dbReference>
<organism evidence="1 2">
    <name type="scientific">Folsomia candida</name>
    <name type="common">Springtail</name>
    <dbReference type="NCBI Taxonomy" id="158441"/>
    <lineage>
        <taxon>Eukaryota</taxon>
        <taxon>Metazoa</taxon>
        <taxon>Ecdysozoa</taxon>
        <taxon>Arthropoda</taxon>
        <taxon>Hexapoda</taxon>
        <taxon>Collembola</taxon>
        <taxon>Entomobryomorpha</taxon>
        <taxon>Isotomoidea</taxon>
        <taxon>Isotomidae</taxon>
        <taxon>Proisotominae</taxon>
        <taxon>Folsomia</taxon>
    </lineage>
</organism>
<evidence type="ECO:0000313" key="2">
    <source>
        <dbReference type="Proteomes" id="UP000198287"/>
    </source>
</evidence>
<dbReference type="EMBL" id="LNIX01000001">
    <property type="protein sequence ID" value="OXA62586.1"/>
    <property type="molecule type" value="Genomic_DNA"/>
</dbReference>
<reference evidence="1 2" key="1">
    <citation type="submission" date="2015-12" db="EMBL/GenBank/DDBJ databases">
        <title>The genome of Folsomia candida.</title>
        <authorList>
            <person name="Faddeeva A."/>
            <person name="Derks M.F."/>
            <person name="Anvar Y."/>
            <person name="Smit S."/>
            <person name="Van Straalen N."/>
            <person name="Roelofs D."/>
        </authorList>
    </citation>
    <scope>NUCLEOTIDE SEQUENCE [LARGE SCALE GENOMIC DNA]</scope>
    <source>
        <strain evidence="1 2">VU population</strain>
        <tissue evidence="1">Whole body</tissue>
    </source>
</reference>
<proteinExistence type="predicted"/>